<dbReference type="EMBL" id="BMYM01000002">
    <property type="protein sequence ID" value="GHD34992.1"/>
    <property type="molecule type" value="Genomic_DNA"/>
</dbReference>
<dbReference type="NCBIfam" id="NF008163">
    <property type="entry name" value="PRK10917.1-1"/>
    <property type="match status" value="1"/>
</dbReference>
<dbReference type="InterPro" id="IPR033454">
    <property type="entry name" value="RecG_wedge"/>
</dbReference>
<keyword evidence="4 15" id="KW-0227">DNA damage</keyword>
<keyword evidence="7 15" id="KW-0067">ATP-binding</keyword>
<evidence type="ECO:0000256" key="4">
    <source>
        <dbReference type="ARBA" id="ARBA00022763"/>
    </source>
</evidence>
<dbReference type="Pfam" id="PF00271">
    <property type="entry name" value="Helicase_C"/>
    <property type="match status" value="1"/>
</dbReference>
<dbReference type="InterPro" id="IPR004609">
    <property type="entry name" value="ATP-dep_DNA_helicase_RecG"/>
</dbReference>
<dbReference type="PANTHER" id="PTHR47964:SF1">
    <property type="entry name" value="ATP-DEPENDENT DNA HELICASE HOMOLOG RECG, CHLOROPLASTIC"/>
    <property type="match status" value="1"/>
</dbReference>
<feature type="domain" description="Helicase ATP-binding" evidence="16">
    <location>
        <begin position="280"/>
        <end position="444"/>
    </location>
</feature>
<evidence type="ECO:0000256" key="14">
    <source>
        <dbReference type="ARBA" id="ARBA00048988"/>
    </source>
</evidence>
<evidence type="ECO:0000256" key="8">
    <source>
        <dbReference type="ARBA" id="ARBA00023125"/>
    </source>
</evidence>
<dbReference type="EC" id="5.6.2.4" evidence="13 15"/>
<sequence>MSKPLAEIPVTSLRGVGPSLAGKLLKLGIYSVEDVLFHLPLRYQDRTRITPIGAIQTDADIVVEGTIKLADIAFGKRRSLVIRMQDGTGTVTLRFFYFSSHQKNNLKPGVKLRCFGQARRGSSGLEFYHPEYELIEDDDVPLNKHLTAIYPTTEGVGQKQWRNLCSQAIKQLQDRPPADLIGNYLQSDFDLVSALHYLHNPPADAQLELLSAGKHPAQIRLIVEELAAHRLAGEHLRQLQKNNHAPLVPVAPKLLEEFSRTLAFTPTDAQSRVVSEICAELSQTQPMMRLVQGDVGSGKTLVAAMATLQVVSAGFQVAFMAPTELLAEQHLASFQLWFKDLPVNVGWLSGRTKGKARERILSEIAENQIQLLIGTHAIFQEKVSFKSLGMVIVDEQHRFGVQQRLSLNEKANGGYKPHQLVMTATPIPRSLFMVAYANFDCSIIDELPPGRKPVSTVLIDSARRDQVASRVKDACESGKQAYWVCTQITEDEESDLQAAEATFKTLHEALPELTVGLVHGKMKPSDKLTAMHAFKAGEIDVLVATTVIEVGVDVPNASIMVIENPERLGLAQLHQLRGRVGRGPEESYCVLLFKHPLSSNSHARLRVIRDSNDGFHIAEQDFKLRGPGVVHGTKQVGYTSFKVASFPEHEYLLSCAESVAESIQSFSPDTTRTIIERWCDLDTGYADV</sequence>
<dbReference type="InterPro" id="IPR011545">
    <property type="entry name" value="DEAD/DEAH_box_helicase_dom"/>
</dbReference>
<protein>
    <recommendedName>
        <fullName evidence="2 15">ATP-dependent DNA helicase RecG</fullName>
        <ecNumber evidence="13 15">5.6.2.4</ecNumber>
    </recommendedName>
</protein>
<dbReference type="GO" id="GO:0043138">
    <property type="term" value="F:3'-5' DNA helicase activity"/>
    <property type="evidence" value="ECO:0007669"/>
    <property type="project" value="UniProtKB-EC"/>
</dbReference>
<dbReference type="CDD" id="cd04488">
    <property type="entry name" value="RecG_wedge_OBF"/>
    <property type="match status" value="1"/>
</dbReference>
<keyword evidence="19" id="KW-1185">Reference proteome</keyword>
<reference evidence="18" key="1">
    <citation type="journal article" date="2014" name="Int. J. Syst. Evol. Microbiol.">
        <title>Complete genome sequence of Corynebacterium casei LMG S-19264T (=DSM 44701T), isolated from a smear-ripened cheese.</title>
        <authorList>
            <consortium name="US DOE Joint Genome Institute (JGI-PGF)"/>
            <person name="Walter F."/>
            <person name="Albersmeier A."/>
            <person name="Kalinowski J."/>
            <person name="Ruckert C."/>
        </authorList>
    </citation>
    <scope>NUCLEOTIDE SEQUENCE</scope>
    <source>
        <strain evidence="18">KCTC 23430</strain>
    </source>
</reference>
<keyword evidence="6 15" id="KW-0347">Helicase</keyword>
<evidence type="ECO:0000256" key="10">
    <source>
        <dbReference type="ARBA" id="ARBA00023204"/>
    </source>
</evidence>
<dbReference type="GO" id="GO:0005524">
    <property type="term" value="F:ATP binding"/>
    <property type="evidence" value="ECO:0007669"/>
    <property type="project" value="UniProtKB-KW"/>
</dbReference>
<dbReference type="InterPro" id="IPR001650">
    <property type="entry name" value="Helicase_C-like"/>
</dbReference>
<dbReference type="GO" id="GO:0003677">
    <property type="term" value="F:DNA binding"/>
    <property type="evidence" value="ECO:0007669"/>
    <property type="project" value="UniProtKB-KW"/>
</dbReference>
<evidence type="ECO:0000256" key="2">
    <source>
        <dbReference type="ARBA" id="ARBA00017846"/>
    </source>
</evidence>
<dbReference type="Gene3D" id="2.40.50.140">
    <property type="entry name" value="Nucleic acid-binding proteins"/>
    <property type="match status" value="1"/>
</dbReference>
<keyword evidence="9 15" id="KW-0233">DNA recombination</keyword>
<dbReference type="GO" id="GO:0006281">
    <property type="term" value="P:DNA repair"/>
    <property type="evidence" value="ECO:0007669"/>
    <property type="project" value="UniProtKB-UniRule"/>
</dbReference>
<evidence type="ECO:0000259" key="17">
    <source>
        <dbReference type="PROSITE" id="PS51194"/>
    </source>
</evidence>
<dbReference type="GO" id="GO:0016787">
    <property type="term" value="F:hydrolase activity"/>
    <property type="evidence" value="ECO:0007669"/>
    <property type="project" value="UniProtKB-KW"/>
</dbReference>
<name>A0A918XJG6_9GAMM</name>
<dbReference type="PANTHER" id="PTHR47964">
    <property type="entry name" value="ATP-DEPENDENT DNA HELICASE HOMOLOG RECG, CHLOROPLASTIC"/>
    <property type="match status" value="1"/>
</dbReference>
<dbReference type="PROSITE" id="PS51194">
    <property type="entry name" value="HELICASE_CTER"/>
    <property type="match status" value="1"/>
</dbReference>
<dbReference type="SMART" id="SM00490">
    <property type="entry name" value="HELICc"/>
    <property type="match status" value="1"/>
</dbReference>
<dbReference type="SUPFAM" id="SSF52540">
    <property type="entry name" value="P-loop containing nucleoside triphosphate hydrolases"/>
    <property type="match status" value="2"/>
</dbReference>
<evidence type="ECO:0000256" key="3">
    <source>
        <dbReference type="ARBA" id="ARBA00022741"/>
    </source>
</evidence>
<dbReference type="InterPro" id="IPR047112">
    <property type="entry name" value="RecG/Mfd"/>
</dbReference>
<dbReference type="SMART" id="SM00487">
    <property type="entry name" value="DEXDc"/>
    <property type="match status" value="1"/>
</dbReference>
<evidence type="ECO:0000256" key="6">
    <source>
        <dbReference type="ARBA" id="ARBA00022806"/>
    </source>
</evidence>
<evidence type="ECO:0000256" key="9">
    <source>
        <dbReference type="ARBA" id="ARBA00023172"/>
    </source>
</evidence>
<comment type="caution">
    <text evidence="18">The sequence shown here is derived from an EMBL/GenBank/DDBJ whole genome shotgun (WGS) entry which is preliminary data.</text>
</comment>
<organism evidence="18 19">
    <name type="scientific">Parahalioglobus pacificus</name>
    <dbReference type="NCBI Taxonomy" id="930806"/>
    <lineage>
        <taxon>Bacteria</taxon>
        <taxon>Pseudomonadati</taxon>
        <taxon>Pseudomonadota</taxon>
        <taxon>Gammaproteobacteria</taxon>
        <taxon>Cellvibrionales</taxon>
        <taxon>Halieaceae</taxon>
        <taxon>Parahalioglobus</taxon>
    </lineage>
</organism>
<gene>
    <name evidence="18" type="primary">recG</name>
    <name evidence="18" type="ORF">GCM10007053_21360</name>
</gene>
<comment type="function">
    <text evidence="15">Plays a critical role in recombination and DNA repair. Helps process Holliday junction intermediates to mature products by catalyzing branch migration. Has replication fork regression activity, unwinds stalled or blocked replication forks to make a HJ that can be resolved. Has a DNA unwinding activity characteristic of a DNA helicase with 3'-5' polarity.</text>
</comment>
<dbReference type="InterPro" id="IPR045562">
    <property type="entry name" value="RecG_dom3_C"/>
</dbReference>
<reference evidence="18" key="2">
    <citation type="submission" date="2020-09" db="EMBL/GenBank/DDBJ databases">
        <authorList>
            <person name="Sun Q."/>
            <person name="Kim S."/>
        </authorList>
    </citation>
    <scope>NUCLEOTIDE SEQUENCE</scope>
    <source>
        <strain evidence="18">KCTC 23430</strain>
    </source>
</reference>
<evidence type="ECO:0000256" key="7">
    <source>
        <dbReference type="ARBA" id="ARBA00022840"/>
    </source>
</evidence>
<dbReference type="Pfam" id="PF00270">
    <property type="entry name" value="DEAD"/>
    <property type="match status" value="1"/>
</dbReference>
<dbReference type="GO" id="GO:0006310">
    <property type="term" value="P:DNA recombination"/>
    <property type="evidence" value="ECO:0007669"/>
    <property type="project" value="UniProtKB-UniRule"/>
</dbReference>
<dbReference type="NCBIfam" id="TIGR00643">
    <property type="entry name" value="recG"/>
    <property type="match status" value="1"/>
</dbReference>
<dbReference type="Pfam" id="PF19833">
    <property type="entry name" value="RecG_dom3_C"/>
    <property type="match status" value="1"/>
</dbReference>
<dbReference type="InterPro" id="IPR014001">
    <property type="entry name" value="Helicase_ATP-bd"/>
</dbReference>
<dbReference type="FunFam" id="3.40.50.300:FF:000391">
    <property type="entry name" value="ATP-dependent DNA helicase RecG"/>
    <property type="match status" value="1"/>
</dbReference>
<dbReference type="Gene3D" id="3.40.50.300">
    <property type="entry name" value="P-loop containing nucleotide triphosphate hydrolases"/>
    <property type="match status" value="2"/>
</dbReference>
<keyword evidence="5 15" id="KW-0378">Hydrolase</keyword>
<comment type="catalytic activity">
    <reaction evidence="14 15">
        <text>ATP + H2O = ADP + phosphate + H(+)</text>
        <dbReference type="Rhea" id="RHEA:13065"/>
        <dbReference type="ChEBI" id="CHEBI:15377"/>
        <dbReference type="ChEBI" id="CHEBI:15378"/>
        <dbReference type="ChEBI" id="CHEBI:30616"/>
        <dbReference type="ChEBI" id="CHEBI:43474"/>
        <dbReference type="ChEBI" id="CHEBI:456216"/>
        <dbReference type="EC" id="5.6.2.4"/>
    </reaction>
</comment>
<evidence type="ECO:0000256" key="15">
    <source>
        <dbReference type="RuleBase" id="RU363016"/>
    </source>
</evidence>
<evidence type="ECO:0000256" key="1">
    <source>
        <dbReference type="ARBA" id="ARBA00007504"/>
    </source>
</evidence>
<keyword evidence="8" id="KW-0238">DNA-binding</keyword>
<evidence type="ECO:0000256" key="13">
    <source>
        <dbReference type="ARBA" id="ARBA00034808"/>
    </source>
</evidence>
<accession>A0A918XJG6</accession>
<dbReference type="RefSeq" id="WP_189477793.1">
    <property type="nucleotide sequence ID" value="NZ_BMYM01000002.1"/>
</dbReference>
<dbReference type="Pfam" id="PF17191">
    <property type="entry name" value="RecG_wedge"/>
    <property type="match status" value="1"/>
</dbReference>
<keyword evidence="10 15" id="KW-0234">DNA repair</keyword>
<comment type="similarity">
    <text evidence="1 15">Belongs to the helicase family. RecG subfamily.</text>
</comment>
<evidence type="ECO:0000259" key="16">
    <source>
        <dbReference type="PROSITE" id="PS51192"/>
    </source>
</evidence>
<keyword evidence="3 15" id="KW-0547">Nucleotide-binding</keyword>
<dbReference type="SUPFAM" id="SSF50249">
    <property type="entry name" value="Nucleic acid-binding proteins"/>
    <property type="match status" value="1"/>
</dbReference>
<dbReference type="CDD" id="cd17992">
    <property type="entry name" value="DEXHc_RecG"/>
    <property type="match status" value="1"/>
</dbReference>
<proteinExistence type="inferred from homology"/>
<evidence type="ECO:0000256" key="5">
    <source>
        <dbReference type="ARBA" id="ARBA00022801"/>
    </source>
</evidence>
<dbReference type="Proteomes" id="UP000644693">
    <property type="component" value="Unassembled WGS sequence"/>
</dbReference>
<dbReference type="AlphaFoldDB" id="A0A918XJG6"/>
<evidence type="ECO:0000256" key="11">
    <source>
        <dbReference type="ARBA" id="ARBA00023235"/>
    </source>
</evidence>
<dbReference type="PROSITE" id="PS51192">
    <property type="entry name" value="HELICASE_ATP_BIND_1"/>
    <property type="match status" value="1"/>
</dbReference>
<dbReference type="InterPro" id="IPR027417">
    <property type="entry name" value="P-loop_NTPase"/>
</dbReference>
<dbReference type="InterPro" id="IPR012340">
    <property type="entry name" value="NA-bd_OB-fold"/>
</dbReference>
<dbReference type="NCBIfam" id="NF008168">
    <property type="entry name" value="PRK10917.2-2"/>
    <property type="match status" value="1"/>
</dbReference>
<evidence type="ECO:0000256" key="12">
    <source>
        <dbReference type="ARBA" id="ARBA00034617"/>
    </source>
</evidence>
<comment type="catalytic activity">
    <reaction evidence="12 15">
        <text>Couples ATP hydrolysis with the unwinding of duplex DNA by translocating in the 3'-5' direction.</text>
        <dbReference type="EC" id="5.6.2.4"/>
    </reaction>
</comment>
<feature type="domain" description="Helicase C-terminal" evidence="17">
    <location>
        <begin position="477"/>
        <end position="623"/>
    </location>
</feature>
<keyword evidence="11" id="KW-0413">Isomerase</keyword>
<evidence type="ECO:0000313" key="19">
    <source>
        <dbReference type="Proteomes" id="UP000644693"/>
    </source>
</evidence>
<evidence type="ECO:0000313" key="18">
    <source>
        <dbReference type="EMBL" id="GHD34992.1"/>
    </source>
</evidence>